<comment type="caution">
    <text evidence="10">The sequence shown here is derived from an EMBL/GenBank/DDBJ whole genome shotgun (WGS) entry which is preliminary data.</text>
</comment>
<feature type="domain" description="ABC transmembrane type-1" evidence="9">
    <location>
        <begin position="37"/>
        <end position="314"/>
    </location>
</feature>
<dbReference type="AlphaFoldDB" id="A0A545U0Q2"/>
<dbReference type="InterPro" id="IPR003439">
    <property type="entry name" value="ABC_transporter-like_ATP-bd"/>
</dbReference>
<dbReference type="PROSITE" id="PS00211">
    <property type="entry name" value="ABC_TRANSPORTER_1"/>
    <property type="match status" value="1"/>
</dbReference>
<dbReference type="Gene3D" id="1.20.1560.10">
    <property type="entry name" value="ABC transporter type 1, transmembrane domain"/>
    <property type="match status" value="1"/>
</dbReference>
<evidence type="ECO:0000313" key="11">
    <source>
        <dbReference type="Proteomes" id="UP000315252"/>
    </source>
</evidence>
<dbReference type="InterPro" id="IPR036640">
    <property type="entry name" value="ABC1_TM_sf"/>
</dbReference>
<dbReference type="Pfam" id="PF00005">
    <property type="entry name" value="ABC_tran"/>
    <property type="match status" value="1"/>
</dbReference>
<evidence type="ECO:0000256" key="6">
    <source>
        <dbReference type="ARBA" id="ARBA00023136"/>
    </source>
</evidence>
<organism evidence="10 11">
    <name type="scientific">Denitrobaculum tricleocarpae</name>
    <dbReference type="NCBI Taxonomy" id="2591009"/>
    <lineage>
        <taxon>Bacteria</taxon>
        <taxon>Pseudomonadati</taxon>
        <taxon>Pseudomonadota</taxon>
        <taxon>Alphaproteobacteria</taxon>
        <taxon>Rhodospirillales</taxon>
        <taxon>Rhodospirillaceae</taxon>
        <taxon>Denitrobaculum</taxon>
    </lineage>
</organism>
<protein>
    <submittedName>
        <fullName evidence="10">ABC transporter ATP-binding protein</fullName>
    </submittedName>
</protein>
<dbReference type="SUPFAM" id="SSF52540">
    <property type="entry name" value="P-loop containing nucleoside triphosphate hydrolases"/>
    <property type="match status" value="1"/>
</dbReference>
<keyword evidence="11" id="KW-1185">Reference proteome</keyword>
<keyword evidence="4 10" id="KW-0067">ATP-binding</keyword>
<dbReference type="PROSITE" id="PS50893">
    <property type="entry name" value="ABC_TRANSPORTER_2"/>
    <property type="match status" value="1"/>
</dbReference>
<feature type="transmembrane region" description="Helical" evidence="7">
    <location>
        <begin position="69"/>
        <end position="89"/>
    </location>
</feature>
<keyword evidence="2 7" id="KW-0812">Transmembrane</keyword>
<dbReference type="PANTHER" id="PTHR24221:SF654">
    <property type="entry name" value="ATP-BINDING CASSETTE SUB-FAMILY B MEMBER 6"/>
    <property type="match status" value="1"/>
</dbReference>
<keyword evidence="3" id="KW-0547">Nucleotide-binding</keyword>
<proteinExistence type="predicted"/>
<dbReference type="Proteomes" id="UP000315252">
    <property type="component" value="Unassembled WGS sequence"/>
</dbReference>
<evidence type="ECO:0000256" key="1">
    <source>
        <dbReference type="ARBA" id="ARBA00004651"/>
    </source>
</evidence>
<dbReference type="SMART" id="SM00382">
    <property type="entry name" value="AAA"/>
    <property type="match status" value="1"/>
</dbReference>
<evidence type="ECO:0000256" key="4">
    <source>
        <dbReference type="ARBA" id="ARBA00022840"/>
    </source>
</evidence>
<accession>A0A545U0Q2</accession>
<dbReference type="GO" id="GO:0005524">
    <property type="term" value="F:ATP binding"/>
    <property type="evidence" value="ECO:0007669"/>
    <property type="project" value="UniProtKB-KW"/>
</dbReference>
<evidence type="ECO:0000259" key="9">
    <source>
        <dbReference type="PROSITE" id="PS50929"/>
    </source>
</evidence>
<dbReference type="GO" id="GO:0140359">
    <property type="term" value="F:ABC-type transporter activity"/>
    <property type="evidence" value="ECO:0007669"/>
    <property type="project" value="InterPro"/>
</dbReference>
<evidence type="ECO:0000256" key="5">
    <source>
        <dbReference type="ARBA" id="ARBA00022989"/>
    </source>
</evidence>
<dbReference type="InterPro" id="IPR011527">
    <property type="entry name" value="ABC1_TM_dom"/>
</dbReference>
<dbReference type="Pfam" id="PF00664">
    <property type="entry name" value="ABC_membrane"/>
    <property type="match status" value="1"/>
</dbReference>
<dbReference type="InterPro" id="IPR027417">
    <property type="entry name" value="P-loop_NTPase"/>
</dbReference>
<dbReference type="InterPro" id="IPR039421">
    <property type="entry name" value="Type_1_exporter"/>
</dbReference>
<keyword evidence="5 7" id="KW-1133">Transmembrane helix</keyword>
<dbReference type="OrthoDB" id="7341239at2"/>
<evidence type="ECO:0000259" key="8">
    <source>
        <dbReference type="PROSITE" id="PS50893"/>
    </source>
</evidence>
<dbReference type="Gene3D" id="3.40.50.300">
    <property type="entry name" value="P-loop containing nucleotide triphosphate hydrolases"/>
    <property type="match status" value="1"/>
</dbReference>
<feature type="transmembrane region" description="Helical" evidence="7">
    <location>
        <begin position="177"/>
        <end position="198"/>
    </location>
</feature>
<dbReference type="EMBL" id="VHSH01000001">
    <property type="protein sequence ID" value="TQV83035.1"/>
    <property type="molecule type" value="Genomic_DNA"/>
</dbReference>
<dbReference type="InterPro" id="IPR003593">
    <property type="entry name" value="AAA+_ATPase"/>
</dbReference>
<gene>
    <name evidence="10" type="ORF">FKG95_00050</name>
</gene>
<dbReference type="PANTHER" id="PTHR24221">
    <property type="entry name" value="ATP-BINDING CASSETTE SUB-FAMILY B"/>
    <property type="match status" value="1"/>
</dbReference>
<dbReference type="RefSeq" id="WP_142893899.1">
    <property type="nucleotide sequence ID" value="NZ_ML660052.1"/>
</dbReference>
<dbReference type="GO" id="GO:0016887">
    <property type="term" value="F:ATP hydrolysis activity"/>
    <property type="evidence" value="ECO:0007669"/>
    <property type="project" value="InterPro"/>
</dbReference>
<sequence>MTSLFTRVQRPDAQSKGRGVRSRLPRIFGEGRKISILLVAVLALGQGIAAGVAAFATRDVFAAFRENDAILPTLALALIVIGGLAIAVLRVGERLLAERVGQDYAASLRLKLFKHLSRMSARSVSQRRKGALAMRFVGDLASVRGWVSLGVARLISACILLPVTGVVLYLLNPKLATAAAVPIALGLIAMTLIGPSLGPAHKRLRARRARLAADMSERVPHAPELRLLGRSEIETSHLRRRTKKLVASALERARGAAVLTAIPDVISGLAAAAVFWTALRAGASGADAAGAMAAVGLLIQPIRDLAGVWDRHRAWIAARDKCDAMLAAPKLELPNDKPAAPLPSVPCSLRFTNVSAGLLNDVTITAEPGQKIAIVGGNGAGKSTLLGLAAGLEQPDNGRVLLGDRNPVGLSAKERRSLLSLVGKHSPILAGSLRRALTMGVSDRPDDSKILAAADTFGLCETIDRLGGLDEKVSEAGRNLSAGEARRLLLARAALADPKLMLLDEPDDALDTDGPDLIENLVRQSDATALVITHNLAVARRMDLIWFIEDGKILEIGPPEVLLTCEGPTNRFFAPRRVA</sequence>
<keyword evidence="6 7" id="KW-0472">Membrane</keyword>
<dbReference type="SUPFAM" id="SSF90123">
    <property type="entry name" value="ABC transporter transmembrane region"/>
    <property type="match status" value="1"/>
</dbReference>
<dbReference type="CDD" id="cd07346">
    <property type="entry name" value="ABC_6TM_exporters"/>
    <property type="match status" value="1"/>
</dbReference>
<name>A0A545U0Q2_9PROT</name>
<feature type="domain" description="ABC transporter" evidence="8">
    <location>
        <begin position="340"/>
        <end position="575"/>
    </location>
</feature>
<dbReference type="PROSITE" id="PS50929">
    <property type="entry name" value="ABC_TM1F"/>
    <property type="match status" value="1"/>
</dbReference>
<evidence type="ECO:0000256" key="2">
    <source>
        <dbReference type="ARBA" id="ARBA00022692"/>
    </source>
</evidence>
<dbReference type="GO" id="GO:0005886">
    <property type="term" value="C:plasma membrane"/>
    <property type="evidence" value="ECO:0007669"/>
    <property type="project" value="UniProtKB-SubCell"/>
</dbReference>
<evidence type="ECO:0000313" key="10">
    <source>
        <dbReference type="EMBL" id="TQV83035.1"/>
    </source>
</evidence>
<dbReference type="GO" id="GO:0034040">
    <property type="term" value="F:ATPase-coupled lipid transmembrane transporter activity"/>
    <property type="evidence" value="ECO:0007669"/>
    <property type="project" value="TreeGrafter"/>
</dbReference>
<evidence type="ECO:0000256" key="7">
    <source>
        <dbReference type="SAM" id="Phobius"/>
    </source>
</evidence>
<comment type="subcellular location">
    <subcellularLocation>
        <location evidence="1">Cell membrane</location>
        <topology evidence="1">Multi-pass membrane protein</topology>
    </subcellularLocation>
</comment>
<feature type="transmembrane region" description="Helical" evidence="7">
    <location>
        <begin position="151"/>
        <end position="171"/>
    </location>
</feature>
<dbReference type="InterPro" id="IPR017871">
    <property type="entry name" value="ABC_transporter-like_CS"/>
</dbReference>
<evidence type="ECO:0000256" key="3">
    <source>
        <dbReference type="ARBA" id="ARBA00022741"/>
    </source>
</evidence>
<reference evidence="10 11" key="1">
    <citation type="submission" date="2019-06" db="EMBL/GenBank/DDBJ databases">
        <title>Whole genome sequence for Rhodospirillaceae sp. R148.</title>
        <authorList>
            <person name="Wang G."/>
        </authorList>
    </citation>
    <scope>NUCLEOTIDE SEQUENCE [LARGE SCALE GENOMIC DNA]</scope>
    <source>
        <strain evidence="10 11">R148</strain>
    </source>
</reference>
<feature type="transmembrane region" description="Helical" evidence="7">
    <location>
        <begin position="36"/>
        <end position="57"/>
    </location>
</feature>